<keyword evidence="2" id="KW-0812">Transmembrane</keyword>
<feature type="region of interest" description="Disordered" evidence="1">
    <location>
        <begin position="440"/>
        <end position="459"/>
    </location>
</feature>
<keyword evidence="2" id="KW-1133">Transmembrane helix</keyword>
<sequence length="809" mass="92471">MAQFFGPNSYLNGIKEKFNENEKFEHLEELELFKINSLDQIIGIEEKKYTLQMWLNIGVIFVFSVLQIIGGAILELYSVGIGTHIAAGLISEGISDIFYTFSAAKSGYFNRSDYFIHKIKSIMITIATVAIAGLIAKGVRYSRFGSKLVGNTGNLSKLSGKKLLDAASKEGLHGVKNNVLKKVWCCVGIKISQGVTFGLVNAGVSFLSDKLLKGYCSKIISELFTKTRESIEEKKKQIYKSLKNIYEKFGRQKTEKWLSEINETFNSDKWYDRAYEWLITLANTIVSGISNGINKIKQATGDNDSNYKTALFITVYNAVMKGTAYAKAIYNVKSQTENFIGDIIKKLEEKAKECKNEKNYQENINQKEINDFIDKTTDEWCKTIEMKIDTDVRIKIIEPILCDGANRIIKNLGKTIKKFHEQRKENRLWKKYEHNKSEYENNKKNLTKNDNKENENSESKEILNEITKMYNKNLMIIMAESRSAKLFARIVEQGGPMDMVCIQAMANITGCPIRIKNADGTTFPDLICPEGYNMNNIKDEDCRSIEFYPGDGIDTFGHFSSSENTHENEIINDNNNDNNCFIYGIFKGDKTTTDANEVRKLLAKEIENSPLIKDMITDGNHHYYISQLGFGGQLPINVMKLKMMKLSENFENALIGLVGVHGNGSYGITSLSKSNVRESEHLIPYAVMKRWSKVMCVRDIIETEHFNRNENEKECLFKDLMKPESVIPTEKLNKFMISPKQMLAICMIYDAHRDPECNWSSFKTNGSEKWKEVYEHIDKYKSVDDNQNDLVMEKCICQYSHLVDNPKIY</sequence>
<evidence type="ECO:0000313" key="4">
    <source>
        <dbReference type="EMBL" id="CAF3675467.1"/>
    </source>
</evidence>
<dbReference type="OrthoDB" id="10199278at2759"/>
<feature type="transmembrane region" description="Helical" evidence="2">
    <location>
        <begin position="54"/>
        <end position="74"/>
    </location>
</feature>
<name>A0A813Z096_9BILA</name>
<dbReference type="EMBL" id="CAJOBC010001385">
    <property type="protein sequence ID" value="CAF3675467.1"/>
    <property type="molecule type" value="Genomic_DNA"/>
</dbReference>
<evidence type="ECO:0000313" key="3">
    <source>
        <dbReference type="EMBL" id="CAF0891179.1"/>
    </source>
</evidence>
<evidence type="ECO:0000313" key="5">
    <source>
        <dbReference type="Proteomes" id="UP000663829"/>
    </source>
</evidence>
<evidence type="ECO:0000256" key="2">
    <source>
        <dbReference type="SAM" id="Phobius"/>
    </source>
</evidence>
<evidence type="ECO:0000256" key="1">
    <source>
        <dbReference type="SAM" id="MobiDB-lite"/>
    </source>
</evidence>
<proteinExistence type="predicted"/>
<comment type="caution">
    <text evidence="3">The sequence shown here is derived from an EMBL/GenBank/DDBJ whole genome shotgun (WGS) entry which is preliminary data.</text>
</comment>
<keyword evidence="2" id="KW-0472">Membrane</keyword>
<feature type="transmembrane region" description="Helical" evidence="2">
    <location>
        <begin position="122"/>
        <end position="139"/>
    </location>
</feature>
<dbReference type="Proteomes" id="UP000681722">
    <property type="component" value="Unassembled WGS sequence"/>
</dbReference>
<keyword evidence="5" id="KW-1185">Reference proteome</keyword>
<dbReference type="Proteomes" id="UP000663829">
    <property type="component" value="Unassembled WGS sequence"/>
</dbReference>
<dbReference type="EMBL" id="CAJNOQ010001385">
    <property type="protein sequence ID" value="CAF0891179.1"/>
    <property type="molecule type" value="Genomic_DNA"/>
</dbReference>
<reference evidence="3" key="1">
    <citation type="submission" date="2021-02" db="EMBL/GenBank/DDBJ databases">
        <authorList>
            <person name="Nowell W R."/>
        </authorList>
    </citation>
    <scope>NUCLEOTIDE SEQUENCE</scope>
</reference>
<dbReference type="AlphaFoldDB" id="A0A813Z096"/>
<feature type="transmembrane region" description="Helical" evidence="2">
    <location>
        <begin position="80"/>
        <end position="101"/>
    </location>
</feature>
<accession>A0A813Z096</accession>
<organism evidence="3 5">
    <name type="scientific">Didymodactylos carnosus</name>
    <dbReference type="NCBI Taxonomy" id="1234261"/>
    <lineage>
        <taxon>Eukaryota</taxon>
        <taxon>Metazoa</taxon>
        <taxon>Spiralia</taxon>
        <taxon>Gnathifera</taxon>
        <taxon>Rotifera</taxon>
        <taxon>Eurotatoria</taxon>
        <taxon>Bdelloidea</taxon>
        <taxon>Philodinida</taxon>
        <taxon>Philodinidae</taxon>
        <taxon>Didymodactylos</taxon>
    </lineage>
</organism>
<gene>
    <name evidence="3" type="ORF">GPM918_LOCUS8131</name>
    <name evidence="4" type="ORF">SRO942_LOCUS8131</name>
</gene>
<protein>
    <submittedName>
        <fullName evidence="3">Uncharacterized protein</fullName>
    </submittedName>
</protein>